<dbReference type="EMBL" id="JAENIJ010000114">
    <property type="protein sequence ID" value="MBK1884800.1"/>
    <property type="molecule type" value="Genomic_DNA"/>
</dbReference>
<dbReference type="Proteomes" id="UP000603141">
    <property type="component" value="Unassembled WGS sequence"/>
</dbReference>
<sequence>MIPYSHVIDIPKVHPFDTEHRWTTFLGEFVLPIVQGRDLLYWFSYYGDFARFRVYTKDRSVTLDISHLIGELGLSYRIVNGEREEKNLTLEEDLGGGRFLGTERTDLKPLDRALKVLNLVHAGAELFLHSLVKDGDYWREEVNQDANQNPFGSASRSYIHLLHNLTQSPVGIVAFQSNSALHLESEYSFSYRNPQPQYQAFRVHV</sequence>
<protein>
    <submittedName>
        <fullName evidence="1">Uncharacterized protein</fullName>
    </submittedName>
</protein>
<evidence type="ECO:0000313" key="2">
    <source>
        <dbReference type="Proteomes" id="UP000603141"/>
    </source>
</evidence>
<dbReference type="RefSeq" id="WP_200274324.1">
    <property type="nucleotide sequence ID" value="NZ_JAENIJ010000114.1"/>
</dbReference>
<name>A0A934S822_9BACT</name>
<keyword evidence="2" id="KW-1185">Reference proteome</keyword>
<comment type="caution">
    <text evidence="1">The sequence shown here is derived from an EMBL/GenBank/DDBJ whole genome shotgun (WGS) entry which is preliminary data.</text>
</comment>
<evidence type="ECO:0000313" key="1">
    <source>
        <dbReference type="EMBL" id="MBK1884800.1"/>
    </source>
</evidence>
<dbReference type="AlphaFoldDB" id="A0A934S822"/>
<proteinExistence type="predicted"/>
<accession>A0A934S822</accession>
<organism evidence="1 2">
    <name type="scientific">Luteolibacter pohnpeiensis</name>
    <dbReference type="NCBI Taxonomy" id="454153"/>
    <lineage>
        <taxon>Bacteria</taxon>
        <taxon>Pseudomonadati</taxon>
        <taxon>Verrucomicrobiota</taxon>
        <taxon>Verrucomicrobiia</taxon>
        <taxon>Verrucomicrobiales</taxon>
        <taxon>Verrucomicrobiaceae</taxon>
        <taxon>Luteolibacter</taxon>
    </lineage>
</organism>
<gene>
    <name evidence="1" type="ORF">JIN85_20490</name>
</gene>
<reference evidence="1" key="1">
    <citation type="submission" date="2021-01" db="EMBL/GenBank/DDBJ databases">
        <title>Modified the classification status of verrucomicrobia.</title>
        <authorList>
            <person name="Feng X."/>
        </authorList>
    </citation>
    <scope>NUCLEOTIDE SEQUENCE</scope>
    <source>
        <strain evidence="1">KCTC 22041</strain>
    </source>
</reference>